<evidence type="ECO:0000313" key="1">
    <source>
        <dbReference type="EMBL" id="RKI87874.1"/>
    </source>
</evidence>
<reference evidence="1 2" key="1">
    <citation type="submission" date="2018-09" db="EMBL/GenBank/DDBJ databases">
        <title>Murine metabolic-syndrome-specific gut microbial biobank.</title>
        <authorList>
            <person name="Liu C."/>
        </authorList>
    </citation>
    <scope>NUCLEOTIDE SEQUENCE [LARGE SCALE GENOMIC DNA]</scope>
    <source>
        <strain evidence="1 2">0.1xD8-82</strain>
    </source>
</reference>
<keyword evidence="2" id="KW-1185">Reference proteome</keyword>
<dbReference type="AlphaFoldDB" id="A0A3A9A9Q9"/>
<evidence type="ECO:0000313" key="2">
    <source>
        <dbReference type="Proteomes" id="UP000280696"/>
    </source>
</evidence>
<accession>A0A3A9A9Q9</accession>
<gene>
    <name evidence="1" type="ORF">D7V94_20135</name>
</gene>
<proteinExistence type="predicted"/>
<dbReference type="EMBL" id="RAYQ01000034">
    <property type="protein sequence ID" value="RKI87874.1"/>
    <property type="molecule type" value="Genomic_DNA"/>
</dbReference>
<protein>
    <submittedName>
        <fullName evidence="1">Uncharacterized protein</fullName>
    </submittedName>
</protein>
<organism evidence="1 2">
    <name type="scientific">Parablautia intestinalis</name>
    <dbReference type="NCBI Taxonomy" id="2320100"/>
    <lineage>
        <taxon>Bacteria</taxon>
        <taxon>Bacillati</taxon>
        <taxon>Bacillota</taxon>
        <taxon>Clostridia</taxon>
        <taxon>Lachnospirales</taxon>
        <taxon>Lachnospiraceae</taxon>
        <taxon>Parablautia</taxon>
    </lineage>
</organism>
<name>A0A3A9A9Q9_9FIRM</name>
<sequence>MQRKFKRRHNGKFGEGSPPLYTKETRKIMFTISDIIADISRGCLANNMVEECFSYRIVFFINEGNKRKKGYIDTSFGELHKSLENIIRSNLSVTNSVAIAQTTALKNGKCVYLQSRSYSFSLDGYFRQINGESKDRARNGTVMYSRYAVR</sequence>
<comment type="caution">
    <text evidence="1">The sequence shown here is derived from an EMBL/GenBank/DDBJ whole genome shotgun (WGS) entry which is preliminary data.</text>
</comment>
<dbReference type="Proteomes" id="UP000280696">
    <property type="component" value="Unassembled WGS sequence"/>
</dbReference>